<dbReference type="Proteomes" id="UP000713880">
    <property type="component" value="Unassembled WGS sequence"/>
</dbReference>
<evidence type="ECO:0000313" key="3">
    <source>
        <dbReference type="EMBL" id="MBM6827780.1"/>
    </source>
</evidence>
<gene>
    <name evidence="3" type="ORF">H6A13_11870</name>
</gene>
<sequence>MKVKSSIADKILQGFCLALLVGMTFYLLAGWSTFPDKLPMHFGASGQIDRWGGKGILIFMLVMQWGLYLLCTGVEQVPRVWNTGVKVTAANRERVYRILKYVLETLKLIIQIIFSFLFVYITLARPLPGWSLPVMMILVFGDMAFWLILLWRCR</sequence>
<dbReference type="EMBL" id="JACJLV010000060">
    <property type="protein sequence ID" value="MBM6827780.1"/>
    <property type="molecule type" value="Genomic_DNA"/>
</dbReference>
<evidence type="ECO:0000313" key="4">
    <source>
        <dbReference type="Proteomes" id="UP000713880"/>
    </source>
</evidence>
<keyword evidence="1" id="KW-1133">Transmembrane helix</keyword>
<dbReference type="RefSeq" id="WP_204909762.1">
    <property type="nucleotide sequence ID" value="NZ_JACJLV010000060.1"/>
</dbReference>
<organism evidence="3 4">
    <name type="scientific">Mordavella massiliensis</name>
    <dbReference type="NCBI Taxonomy" id="1871024"/>
    <lineage>
        <taxon>Bacteria</taxon>
        <taxon>Bacillati</taxon>
        <taxon>Bacillota</taxon>
        <taxon>Clostridia</taxon>
        <taxon>Eubacteriales</taxon>
        <taxon>Clostridiaceae</taxon>
        <taxon>Mordavella</taxon>
    </lineage>
</organism>
<protein>
    <submittedName>
        <fullName evidence="3">DUF1648 domain-containing protein</fullName>
    </submittedName>
</protein>
<feature type="transmembrane region" description="Helical" evidence="1">
    <location>
        <begin position="130"/>
        <end position="151"/>
    </location>
</feature>
<dbReference type="InterPro" id="IPR012867">
    <property type="entry name" value="DUF1648"/>
</dbReference>
<dbReference type="Pfam" id="PF07853">
    <property type="entry name" value="DUF1648"/>
    <property type="match status" value="1"/>
</dbReference>
<keyword evidence="1" id="KW-0812">Transmembrane</keyword>
<accession>A0A938X526</accession>
<keyword evidence="1" id="KW-0472">Membrane</keyword>
<keyword evidence="4" id="KW-1185">Reference proteome</keyword>
<feature type="transmembrane region" description="Helical" evidence="1">
    <location>
        <begin position="101"/>
        <end position="124"/>
    </location>
</feature>
<reference evidence="3" key="2">
    <citation type="journal article" date="2021" name="Sci. Rep.">
        <title>The distribution of antibiotic resistance genes in chicken gut microbiota commensals.</title>
        <authorList>
            <person name="Juricova H."/>
            <person name="Matiasovicova J."/>
            <person name="Kubasova T."/>
            <person name="Cejkova D."/>
            <person name="Rychlik I."/>
        </authorList>
    </citation>
    <scope>NUCLEOTIDE SEQUENCE</scope>
    <source>
        <strain evidence="3">An420c</strain>
    </source>
</reference>
<evidence type="ECO:0000259" key="2">
    <source>
        <dbReference type="Pfam" id="PF07853"/>
    </source>
</evidence>
<name>A0A938X526_9CLOT</name>
<proteinExistence type="predicted"/>
<evidence type="ECO:0000256" key="1">
    <source>
        <dbReference type="SAM" id="Phobius"/>
    </source>
</evidence>
<feature type="domain" description="DUF1648" evidence="2">
    <location>
        <begin position="19"/>
        <end position="62"/>
    </location>
</feature>
<feature type="transmembrane region" description="Helical" evidence="1">
    <location>
        <begin position="51"/>
        <end position="71"/>
    </location>
</feature>
<dbReference type="AlphaFoldDB" id="A0A938X526"/>
<feature type="transmembrane region" description="Helical" evidence="1">
    <location>
        <begin position="12"/>
        <end position="31"/>
    </location>
</feature>
<reference evidence="3" key="1">
    <citation type="submission" date="2020-08" db="EMBL/GenBank/DDBJ databases">
        <authorList>
            <person name="Cejkova D."/>
            <person name="Kubasova T."/>
            <person name="Jahodarova E."/>
            <person name="Rychlik I."/>
        </authorList>
    </citation>
    <scope>NUCLEOTIDE SEQUENCE</scope>
    <source>
        <strain evidence="3">An420c</strain>
    </source>
</reference>
<comment type="caution">
    <text evidence="3">The sequence shown here is derived from an EMBL/GenBank/DDBJ whole genome shotgun (WGS) entry which is preliminary data.</text>
</comment>